<feature type="transmembrane region" description="Helical" evidence="14">
    <location>
        <begin position="151"/>
        <end position="171"/>
    </location>
</feature>
<protein>
    <submittedName>
        <fullName evidence="15">Solute:Na+ symporter, SSS family</fullName>
    </submittedName>
</protein>
<feature type="transmembrane region" description="Helical" evidence="14">
    <location>
        <begin position="439"/>
        <end position="456"/>
    </location>
</feature>
<feature type="transmembrane region" description="Helical" evidence="14">
    <location>
        <begin position="380"/>
        <end position="402"/>
    </location>
</feature>
<feature type="transmembrane region" description="Helical" evidence="14">
    <location>
        <begin position="178"/>
        <end position="196"/>
    </location>
</feature>
<feature type="transmembrane region" description="Helical" evidence="14">
    <location>
        <begin position="112"/>
        <end position="131"/>
    </location>
</feature>
<feature type="transmembrane region" description="Helical" evidence="14">
    <location>
        <begin position="72"/>
        <end position="92"/>
    </location>
</feature>
<dbReference type="EMBL" id="FUZT01000007">
    <property type="protein sequence ID" value="SKC76508.1"/>
    <property type="molecule type" value="Genomic_DNA"/>
</dbReference>
<keyword evidence="3" id="KW-0813">Transport</keyword>
<keyword evidence="4" id="KW-1003">Cell membrane</keyword>
<feature type="transmembrane region" description="Helical" evidence="14">
    <location>
        <begin position="259"/>
        <end position="281"/>
    </location>
</feature>
<keyword evidence="6" id="KW-0769">Symport</keyword>
<dbReference type="Proteomes" id="UP000190285">
    <property type="component" value="Unassembled WGS sequence"/>
</dbReference>
<evidence type="ECO:0000313" key="16">
    <source>
        <dbReference type="Proteomes" id="UP000190285"/>
    </source>
</evidence>
<dbReference type="InterPro" id="IPR038377">
    <property type="entry name" value="Na/Glc_symporter_sf"/>
</dbReference>
<evidence type="ECO:0000256" key="7">
    <source>
        <dbReference type="ARBA" id="ARBA00022989"/>
    </source>
</evidence>
<dbReference type="Gene3D" id="1.20.1730.10">
    <property type="entry name" value="Sodium/glucose cotransporter"/>
    <property type="match status" value="1"/>
</dbReference>
<gene>
    <name evidence="15" type="ORF">SAMN02194393_02996</name>
</gene>
<dbReference type="PANTHER" id="PTHR48086:SF3">
    <property type="entry name" value="SODIUM_PROLINE SYMPORTER"/>
    <property type="match status" value="1"/>
</dbReference>
<keyword evidence="16" id="KW-1185">Reference proteome</keyword>
<dbReference type="GO" id="GO:0005886">
    <property type="term" value="C:plasma membrane"/>
    <property type="evidence" value="ECO:0007669"/>
    <property type="project" value="UniProtKB-SubCell"/>
</dbReference>
<evidence type="ECO:0000256" key="3">
    <source>
        <dbReference type="ARBA" id="ARBA00022448"/>
    </source>
</evidence>
<evidence type="ECO:0000256" key="4">
    <source>
        <dbReference type="ARBA" id="ARBA00022475"/>
    </source>
</evidence>
<evidence type="ECO:0000256" key="10">
    <source>
        <dbReference type="ARBA" id="ARBA00023136"/>
    </source>
</evidence>
<evidence type="ECO:0000256" key="11">
    <source>
        <dbReference type="ARBA" id="ARBA00023201"/>
    </source>
</evidence>
<evidence type="ECO:0000256" key="13">
    <source>
        <dbReference type="RuleBase" id="RU362091"/>
    </source>
</evidence>
<keyword evidence="7 14" id="KW-1133">Transmembrane helix</keyword>
<evidence type="ECO:0000256" key="2">
    <source>
        <dbReference type="ARBA" id="ARBA00006434"/>
    </source>
</evidence>
<dbReference type="AlphaFoldDB" id="A0A1T5LM06"/>
<dbReference type="STRING" id="36842.SAMN02194393_02996"/>
<comment type="catalytic activity">
    <reaction evidence="12">
        <text>L-proline(in) + Na(+)(in) = L-proline(out) + Na(+)(out)</text>
        <dbReference type="Rhea" id="RHEA:28967"/>
        <dbReference type="ChEBI" id="CHEBI:29101"/>
        <dbReference type="ChEBI" id="CHEBI:60039"/>
    </reaction>
</comment>
<name>A0A1T5LM06_9FIRM</name>
<dbReference type="InterPro" id="IPR001734">
    <property type="entry name" value="Na/solute_symporter"/>
</dbReference>
<evidence type="ECO:0000256" key="8">
    <source>
        <dbReference type="ARBA" id="ARBA00023053"/>
    </source>
</evidence>
<dbReference type="PROSITE" id="PS50283">
    <property type="entry name" value="NA_SOLUT_SYMP_3"/>
    <property type="match status" value="1"/>
</dbReference>
<dbReference type="OrthoDB" id="773at2"/>
<sequence>MLTTFDNIIIFLIVLGVMGIGYYFSKSIKDMESYYLANRSLPWSLVVGTLVASWYGGVGVVGTIGYASSFGLASWFIWSIGAHAVRFPLALWVGPKIHIRTDITIPDVFHNVYGKSVAILGSILLFIYCSQLGEITATGYIGAAAWGANKVVVGVAVVIITIILTCLGGLMGVAVTDMIFFFFMVASVSSVFPQIYSDVGGIVGIREALSSAPEVVAPIAGMPVSKAIMLIILCLNVYADPSFYQRFSASNSIKTGRRAMLTCFSLWLGFDIVLVLAGIIVRATNPEAIPEIGYIKMILNYLPAGVRGLFIVGLIGAIVSTLDSYYLIGGTTLANDIYGRIFSKEKLSDKKIIMLSRIGSCILGLGGLSLAFKFTMVYDAIAFLMSLWMSAAFVPLLAALLYKGKKTPMSGLFSMLAGTLSFTYFKISPVYISETFGTLEPVLVSIPLSMLFWIIGNQIGEDKNAKNTKIQA</sequence>
<keyword evidence="11" id="KW-0739">Sodium transport</keyword>
<comment type="subcellular location">
    <subcellularLocation>
        <location evidence="1">Cell membrane</location>
        <topology evidence="1">Multi-pass membrane protein</topology>
    </subcellularLocation>
</comment>
<dbReference type="Pfam" id="PF00474">
    <property type="entry name" value="SSF"/>
    <property type="match status" value="1"/>
</dbReference>
<evidence type="ECO:0000256" key="14">
    <source>
        <dbReference type="SAM" id="Phobius"/>
    </source>
</evidence>
<dbReference type="PANTHER" id="PTHR48086">
    <property type="entry name" value="SODIUM/PROLINE SYMPORTER-RELATED"/>
    <property type="match status" value="1"/>
</dbReference>
<accession>A0A1T5LM06</accession>
<evidence type="ECO:0000256" key="12">
    <source>
        <dbReference type="ARBA" id="ARBA00033708"/>
    </source>
</evidence>
<feature type="transmembrane region" description="Helical" evidence="14">
    <location>
        <begin position="352"/>
        <end position="374"/>
    </location>
</feature>
<keyword evidence="8" id="KW-0915">Sodium</keyword>
<feature type="transmembrane region" description="Helical" evidence="14">
    <location>
        <begin position="6"/>
        <end position="24"/>
    </location>
</feature>
<comment type="similarity">
    <text evidence="2 13">Belongs to the sodium:solute symporter (SSF) (TC 2.A.21) family.</text>
</comment>
<keyword evidence="5 14" id="KW-0812">Transmembrane</keyword>
<reference evidence="15 16" key="1">
    <citation type="submission" date="2017-02" db="EMBL/GenBank/DDBJ databases">
        <authorList>
            <person name="Peterson S.W."/>
        </authorList>
    </citation>
    <scope>NUCLEOTIDE SEQUENCE [LARGE SCALE GENOMIC DNA]</scope>
    <source>
        <strain evidence="15 16">M1</strain>
    </source>
</reference>
<evidence type="ECO:0000313" key="15">
    <source>
        <dbReference type="EMBL" id="SKC76508.1"/>
    </source>
</evidence>
<dbReference type="RefSeq" id="WP_079492674.1">
    <property type="nucleotide sequence ID" value="NZ_FUZT01000007.1"/>
</dbReference>
<evidence type="ECO:0000256" key="9">
    <source>
        <dbReference type="ARBA" id="ARBA00023065"/>
    </source>
</evidence>
<proteinExistence type="inferred from homology"/>
<feature type="transmembrane region" description="Helical" evidence="14">
    <location>
        <begin position="409"/>
        <end position="427"/>
    </location>
</feature>
<dbReference type="GO" id="GO:0006814">
    <property type="term" value="P:sodium ion transport"/>
    <property type="evidence" value="ECO:0007669"/>
    <property type="project" value="UniProtKB-KW"/>
</dbReference>
<feature type="transmembrane region" description="Helical" evidence="14">
    <location>
        <begin position="45"/>
        <end position="66"/>
    </location>
</feature>
<keyword evidence="9" id="KW-0406">Ion transport</keyword>
<dbReference type="CDD" id="cd10322">
    <property type="entry name" value="SLC5sbd"/>
    <property type="match status" value="1"/>
</dbReference>
<feature type="transmembrane region" description="Helical" evidence="14">
    <location>
        <begin position="301"/>
        <end position="322"/>
    </location>
</feature>
<keyword evidence="10 14" id="KW-0472">Membrane</keyword>
<dbReference type="InterPro" id="IPR050277">
    <property type="entry name" value="Sodium:Solute_Symporter"/>
</dbReference>
<organism evidence="15 16">
    <name type="scientific">Maledivibacter halophilus</name>
    <dbReference type="NCBI Taxonomy" id="36842"/>
    <lineage>
        <taxon>Bacteria</taxon>
        <taxon>Bacillati</taxon>
        <taxon>Bacillota</taxon>
        <taxon>Clostridia</taxon>
        <taxon>Peptostreptococcales</taxon>
        <taxon>Caminicellaceae</taxon>
        <taxon>Maledivibacter</taxon>
    </lineage>
</organism>
<evidence type="ECO:0000256" key="5">
    <source>
        <dbReference type="ARBA" id="ARBA00022692"/>
    </source>
</evidence>
<evidence type="ECO:0000256" key="6">
    <source>
        <dbReference type="ARBA" id="ARBA00022847"/>
    </source>
</evidence>
<feature type="transmembrane region" description="Helical" evidence="14">
    <location>
        <begin position="216"/>
        <end position="238"/>
    </location>
</feature>
<dbReference type="GO" id="GO:0015293">
    <property type="term" value="F:symporter activity"/>
    <property type="evidence" value="ECO:0007669"/>
    <property type="project" value="UniProtKB-KW"/>
</dbReference>
<evidence type="ECO:0000256" key="1">
    <source>
        <dbReference type="ARBA" id="ARBA00004651"/>
    </source>
</evidence>